<keyword evidence="1" id="KW-0732">Signal</keyword>
<dbReference type="OrthoDB" id="230151at2"/>
<keyword evidence="3" id="KW-1185">Reference proteome</keyword>
<feature type="chain" id="PRO_5021856591" evidence="1">
    <location>
        <begin position="26"/>
        <end position="761"/>
    </location>
</feature>
<feature type="signal peptide" evidence="1">
    <location>
        <begin position="1"/>
        <end position="25"/>
    </location>
</feature>
<accession>A0A517YWW8</accession>
<dbReference type="KEGG" id="pcor:KS4_27730"/>
<organism evidence="2 3">
    <name type="scientific">Poriferisphaera corsica</name>
    <dbReference type="NCBI Taxonomy" id="2528020"/>
    <lineage>
        <taxon>Bacteria</taxon>
        <taxon>Pseudomonadati</taxon>
        <taxon>Planctomycetota</taxon>
        <taxon>Phycisphaerae</taxon>
        <taxon>Phycisphaerales</taxon>
        <taxon>Phycisphaeraceae</taxon>
        <taxon>Poriferisphaera</taxon>
    </lineage>
</organism>
<gene>
    <name evidence="2" type="ORF">KS4_27730</name>
</gene>
<proteinExistence type="predicted"/>
<dbReference type="InterPro" id="IPR021459">
    <property type="entry name" value="GH101-related"/>
</dbReference>
<evidence type="ECO:0000256" key="1">
    <source>
        <dbReference type="SAM" id="SignalP"/>
    </source>
</evidence>
<reference evidence="2 3" key="1">
    <citation type="submission" date="2019-02" db="EMBL/GenBank/DDBJ databases">
        <title>Deep-cultivation of Planctomycetes and their phenomic and genomic characterization uncovers novel biology.</title>
        <authorList>
            <person name="Wiegand S."/>
            <person name="Jogler M."/>
            <person name="Boedeker C."/>
            <person name="Pinto D."/>
            <person name="Vollmers J."/>
            <person name="Rivas-Marin E."/>
            <person name="Kohn T."/>
            <person name="Peeters S.H."/>
            <person name="Heuer A."/>
            <person name="Rast P."/>
            <person name="Oberbeckmann S."/>
            <person name="Bunk B."/>
            <person name="Jeske O."/>
            <person name="Meyerdierks A."/>
            <person name="Storesund J.E."/>
            <person name="Kallscheuer N."/>
            <person name="Luecker S."/>
            <person name="Lage O.M."/>
            <person name="Pohl T."/>
            <person name="Merkel B.J."/>
            <person name="Hornburger P."/>
            <person name="Mueller R.-W."/>
            <person name="Bruemmer F."/>
            <person name="Labrenz M."/>
            <person name="Spormann A.M."/>
            <person name="Op den Camp H."/>
            <person name="Overmann J."/>
            <person name="Amann R."/>
            <person name="Jetten M.S.M."/>
            <person name="Mascher T."/>
            <person name="Medema M.H."/>
            <person name="Devos D.P."/>
            <person name="Kaster A.-K."/>
            <person name="Ovreas L."/>
            <person name="Rohde M."/>
            <person name="Galperin M.Y."/>
            <person name="Jogler C."/>
        </authorList>
    </citation>
    <scope>NUCLEOTIDE SEQUENCE [LARGE SCALE GENOMIC DNA]</scope>
    <source>
        <strain evidence="2 3">KS4</strain>
    </source>
</reference>
<name>A0A517YWW8_9BACT</name>
<dbReference type="Proteomes" id="UP000317369">
    <property type="component" value="Chromosome"/>
</dbReference>
<sequence precursor="true">MLSPIYKSTSFVLLSLLLCAQQLISQTITLQSDQYTYTIDPSSMQVTQSSPTINPITLSSPNSFFDSHQIENQQPQSAQWQYTDPQLSAHAEIVGNDLRITFSANITNNDQLIVPFPTIQEHPTDTALTLPLFEGVYIDKNATAWRTKLQEIENERLTAAFSFPAMGILGQDNMRIIIFEHQYNNKLTVTTNQQNQIAFNFARTFNRLQKDNQIYSVLFQTRPNNLLGSAIAYRQYMKQNGLFVSLKQKMAANPNIKRMIGAIQAYVWGPALVYGSDLTRPQTKQFINKLTTATPDHNPEAFWLRNQLTPEEATQLKSMTNQEWLSNYDLDLIAVMVNRILQLPDWQNATFISNKTTAQTAIPTRLRLLKNHIGTIFNDHHQWGSGISTRMIDMLQSAGIKRAHISTGGINSTNLKPQVALAADTAGYLFGPYDSYHSVHNPKATGDHTWDTAQFDLNAFEDGAIIRYDGKPIHGFKKIGRKLSPLVAMPYVKKRVNAVTANVPHNSWFVDCDAFGELYDDWNPKHEASENDGSNARLDRLRWLKQNKNLIVGSEGGSAYAAPVIDFAHGMLTPVIGWADPARTDKQSKYYVGRYYPENQPDVFFKPVPLQEKYINLYYNPAVRLPLFQALTHDSVVATHHWSNATLKYTNTINTMMLIETLYNTPPLYHLNPTQFPQNKDIIIKHAQMFNTTHQQLWDQPITNITFLNNERTIQQTQFNDSGSITANFTDQPFKFSNTIIPPRSAYIQLNKIDKNFIYTP</sequence>
<evidence type="ECO:0000313" key="2">
    <source>
        <dbReference type="EMBL" id="QDU34699.1"/>
    </source>
</evidence>
<evidence type="ECO:0000313" key="3">
    <source>
        <dbReference type="Proteomes" id="UP000317369"/>
    </source>
</evidence>
<protein>
    <submittedName>
        <fullName evidence="2">Uncharacterized protein</fullName>
    </submittedName>
</protein>
<dbReference type="EMBL" id="CP036425">
    <property type="protein sequence ID" value="QDU34699.1"/>
    <property type="molecule type" value="Genomic_DNA"/>
</dbReference>
<dbReference type="RefSeq" id="WP_145078909.1">
    <property type="nucleotide sequence ID" value="NZ_CP036425.1"/>
</dbReference>
<dbReference type="Pfam" id="PF11308">
    <property type="entry name" value="Glyco_hydro_129"/>
    <property type="match status" value="1"/>
</dbReference>
<dbReference type="AlphaFoldDB" id="A0A517YWW8"/>